<reference evidence="3" key="2">
    <citation type="submission" date="2025-05" db="UniProtKB">
        <authorList>
            <consortium name="EnsemblMetazoa"/>
        </authorList>
    </citation>
    <scope>IDENTIFICATION</scope>
</reference>
<dbReference type="SUPFAM" id="SSF56496">
    <property type="entry name" value="Fibrinogen C-terminal domain-like"/>
    <property type="match status" value="1"/>
</dbReference>
<dbReference type="InterPro" id="IPR036056">
    <property type="entry name" value="Fibrinogen-like_C"/>
</dbReference>
<dbReference type="PROSITE" id="PS51406">
    <property type="entry name" value="FIBRINOGEN_C_2"/>
    <property type="match status" value="1"/>
</dbReference>
<keyword evidence="4" id="KW-1185">Reference proteome</keyword>
<dbReference type="InterPro" id="IPR050373">
    <property type="entry name" value="Fibrinogen_C-term_domain"/>
</dbReference>
<sequence length="303" mass="35363">MENRELFYSKSKLLKYLNKNIEECINKKNPFLRIDKSYNINVALNKNGMKIDISEQELSRTTESYLEHAQKKIENFQKTIAAQNTEISNLKDEIYKLEYSAKENDKHLKDKIALLEYKDRTEVRSPKVLSSIDAPSNSSGWTVIQCRKTGRIDFITESYLYNVGFGDANDGYWIGCEKLHGFTKTQRHELYIELADSNGRKYFARYNNFVIGSLEEKYRLKSLGEYSGDAGDALRDHENNNFEFYNNWKGVYKSFSWWTAPGFKCNLNGNYNISKSNSEPIGFWWGEISSLKYCKMSIRPTKE</sequence>
<evidence type="ECO:0000313" key="4">
    <source>
        <dbReference type="Proteomes" id="UP001652680"/>
    </source>
</evidence>
<organism evidence="3 4">
    <name type="scientific">Drosophila rhopaloa</name>
    <name type="common">Fruit fly</name>
    <dbReference type="NCBI Taxonomy" id="1041015"/>
    <lineage>
        <taxon>Eukaryota</taxon>
        <taxon>Metazoa</taxon>
        <taxon>Ecdysozoa</taxon>
        <taxon>Arthropoda</taxon>
        <taxon>Hexapoda</taxon>
        <taxon>Insecta</taxon>
        <taxon>Pterygota</taxon>
        <taxon>Neoptera</taxon>
        <taxon>Endopterygota</taxon>
        <taxon>Diptera</taxon>
        <taxon>Brachycera</taxon>
        <taxon>Muscomorpha</taxon>
        <taxon>Ephydroidea</taxon>
        <taxon>Drosophilidae</taxon>
        <taxon>Drosophila</taxon>
        <taxon>Sophophora</taxon>
    </lineage>
</organism>
<dbReference type="RefSeq" id="XP_016985259.2">
    <property type="nucleotide sequence ID" value="XM_017129770.2"/>
</dbReference>
<dbReference type="PANTHER" id="PTHR19143">
    <property type="entry name" value="FIBRINOGEN/TENASCIN/ANGIOPOEITIN"/>
    <property type="match status" value="1"/>
</dbReference>
<feature type="domain" description="Fibrinogen C-terminal" evidence="2">
    <location>
        <begin position="102"/>
        <end position="302"/>
    </location>
</feature>
<dbReference type="SMART" id="SM00186">
    <property type="entry name" value="FBG"/>
    <property type="match status" value="1"/>
</dbReference>
<dbReference type="Pfam" id="PF00147">
    <property type="entry name" value="Fibrinogen_C"/>
    <property type="match status" value="1"/>
</dbReference>
<dbReference type="InterPro" id="IPR014716">
    <property type="entry name" value="Fibrinogen_a/b/g_C_1"/>
</dbReference>
<evidence type="ECO:0000259" key="2">
    <source>
        <dbReference type="PROSITE" id="PS51406"/>
    </source>
</evidence>
<keyword evidence="1" id="KW-0175">Coiled coil</keyword>
<reference evidence="4" key="1">
    <citation type="journal article" date="2021" name="Elife">
        <title>Highly contiguous assemblies of 101 drosophilid genomes.</title>
        <authorList>
            <person name="Kim B.Y."/>
            <person name="Wang J.R."/>
            <person name="Miller D.E."/>
            <person name="Barmina O."/>
            <person name="Delaney E."/>
            <person name="Thompson A."/>
            <person name="Comeault A.A."/>
            <person name="Peede D."/>
            <person name="D'Agostino E.R."/>
            <person name="Pelaez J."/>
            <person name="Aguilar J.M."/>
            <person name="Haji D."/>
            <person name="Matsunaga T."/>
            <person name="Armstrong E.E."/>
            <person name="Zych M."/>
            <person name="Ogawa Y."/>
            <person name="Stamenkovic-Radak M."/>
            <person name="Jelic M."/>
            <person name="Veselinovic M.S."/>
            <person name="Tanaskovic M."/>
            <person name="Eric P."/>
            <person name="Gao J.J."/>
            <person name="Katoh T.K."/>
            <person name="Toda M.J."/>
            <person name="Watabe H."/>
            <person name="Watada M."/>
            <person name="Davis J.S."/>
            <person name="Moyle L.C."/>
            <person name="Manoli G."/>
            <person name="Bertolini E."/>
            <person name="Kostal V."/>
            <person name="Hawley R.S."/>
            <person name="Takahashi A."/>
            <person name="Jones C.D."/>
            <person name="Price D.K."/>
            <person name="Whiteman N."/>
            <person name="Kopp A."/>
            <person name="Matute D.R."/>
            <person name="Petrov D.A."/>
        </authorList>
    </citation>
    <scope>NUCLEOTIDE SEQUENCE [LARGE SCALE GENOMIC DNA]</scope>
</reference>
<evidence type="ECO:0000313" key="3">
    <source>
        <dbReference type="EnsemblMetazoa" id="XP_016985259.2"/>
    </source>
</evidence>
<name>A0ABM5HTM9_DRORH</name>
<feature type="coiled-coil region" evidence="1">
    <location>
        <begin position="66"/>
        <end position="93"/>
    </location>
</feature>
<dbReference type="EnsemblMetazoa" id="XM_017129770.2">
    <property type="protein sequence ID" value="XP_016985259.2"/>
    <property type="gene ID" value="LOC108048851"/>
</dbReference>
<protein>
    <recommendedName>
        <fullName evidence="2">Fibrinogen C-terminal domain-containing protein</fullName>
    </recommendedName>
</protein>
<proteinExistence type="predicted"/>
<dbReference type="Gene3D" id="3.90.215.10">
    <property type="entry name" value="Gamma Fibrinogen, chain A, domain 1"/>
    <property type="match status" value="1"/>
</dbReference>
<dbReference type="PANTHER" id="PTHR19143:SF327">
    <property type="entry name" value="FI21813P1-RELATED"/>
    <property type="match status" value="1"/>
</dbReference>
<dbReference type="Proteomes" id="UP001652680">
    <property type="component" value="Unassembled WGS sequence"/>
</dbReference>
<dbReference type="GeneID" id="108048851"/>
<accession>A0ABM5HTM9</accession>
<dbReference type="InterPro" id="IPR002181">
    <property type="entry name" value="Fibrinogen_a/b/g_C_dom"/>
</dbReference>
<evidence type="ECO:0000256" key="1">
    <source>
        <dbReference type="SAM" id="Coils"/>
    </source>
</evidence>